<dbReference type="SUPFAM" id="SSF53474">
    <property type="entry name" value="alpha/beta-Hydrolases"/>
    <property type="match status" value="1"/>
</dbReference>
<dbReference type="Gene3D" id="3.40.50.1820">
    <property type="entry name" value="alpha/beta hydrolase"/>
    <property type="match status" value="1"/>
</dbReference>
<dbReference type="Pfam" id="PF00561">
    <property type="entry name" value="Abhydrolase_1"/>
    <property type="match status" value="1"/>
</dbReference>
<evidence type="ECO:0000259" key="1">
    <source>
        <dbReference type="Pfam" id="PF00561"/>
    </source>
</evidence>
<dbReference type="InterPro" id="IPR029058">
    <property type="entry name" value="AB_hydrolase_fold"/>
</dbReference>
<name>A0A2A4YER5_UNCAE</name>
<proteinExistence type="predicted"/>
<dbReference type="PANTHER" id="PTHR12277:SF81">
    <property type="entry name" value="PROTEIN ABHD13"/>
    <property type="match status" value="1"/>
</dbReference>
<evidence type="ECO:0000313" key="3">
    <source>
        <dbReference type="Proteomes" id="UP000217838"/>
    </source>
</evidence>
<dbReference type="AlphaFoldDB" id="A0A2A4YER5"/>
<accession>A0A2A4YER5</accession>
<gene>
    <name evidence="2" type="ORF">COB11_05725</name>
</gene>
<dbReference type="PANTHER" id="PTHR12277">
    <property type="entry name" value="ALPHA/BETA HYDROLASE DOMAIN-CONTAINING PROTEIN"/>
    <property type="match status" value="1"/>
</dbReference>
<sequence>MTSVNQVPDFKAKWAPHNNELKPLPFRSVMERVIYIVKEIIVYIPRAIASSITRRLIYPAASPSISNTTTQKIADEHFDTFWKTTQTRDSRENYNNAWFPCESEKLYAIRNTYTANEITLESPDNKTLHGHYIKHKDAGTPGAKVILAFGGNGLPYHFGFVTNWMQEMLCDHETPHSFLMINPRGVFKSTGKPTQNGLVLDADTLYQYAEHLLGYDKDNIILYGHSMGGAMAAHLKALHTDSNAPLILSRTFSSLSKQSEDISSKLPFQPTRLVKWIIRNLGWRFDNVKQLGKIKSPVHIFNHKYDYAIPEFVGLHTAMNMSENKKDHIHTHKVVGGLDSHMSKLSELRTTPQHLNVAEYLKKHVFTVETAVSASA</sequence>
<dbReference type="EMBL" id="NVUU01000069">
    <property type="protein sequence ID" value="PCI93181.1"/>
    <property type="molecule type" value="Genomic_DNA"/>
</dbReference>
<comment type="caution">
    <text evidence="2">The sequence shown here is derived from an EMBL/GenBank/DDBJ whole genome shotgun (WGS) entry which is preliminary data.</text>
</comment>
<reference evidence="3" key="1">
    <citation type="submission" date="2017-08" db="EMBL/GenBank/DDBJ databases">
        <title>A dynamic microbial community with high functional redundancy inhabits the cold, oxic subseafloor aquifer.</title>
        <authorList>
            <person name="Tully B.J."/>
            <person name="Wheat C.G."/>
            <person name="Glazer B.T."/>
            <person name="Huber J.A."/>
        </authorList>
    </citation>
    <scope>NUCLEOTIDE SEQUENCE [LARGE SCALE GENOMIC DNA]</scope>
</reference>
<organism evidence="2 3">
    <name type="scientific">Aerophobetes bacterium</name>
    <dbReference type="NCBI Taxonomy" id="2030807"/>
    <lineage>
        <taxon>Bacteria</taxon>
        <taxon>Candidatus Aerophobota</taxon>
    </lineage>
</organism>
<feature type="domain" description="AB hydrolase-1" evidence="1">
    <location>
        <begin position="176"/>
        <end position="279"/>
    </location>
</feature>
<protein>
    <recommendedName>
        <fullName evidence="1">AB hydrolase-1 domain-containing protein</fullName>
    </recommendedName>
</protein>
<dbReference type="Proteomes" id="UP000217838">
    <property type="component" value="Unassembled WGS sequence"/>
</dbReference>
<dbReference type="InterPro" id="IPR000073">
    <property type="entry name" value="AB_hydrolase_1"/>
</dbReference>
<evidence type="ECO:0000313" key="2">
    <source>
        <dbReference type="EMBL" id="PCI93181.1"/>
    </source>
</evidence>